<dbReference type="SUPFAM" id="SSF55120">
    <property type="entry name" value="Pseudouridine synthase"/>
    <property type="match status" value="1"/>
</dbReference>
<evidence type="ECO:0000256" key="2">
    <source>
        <dbReference type="ARBA" id="ARBA00023235"/>
    </source>
</evidence>
<dbReference type="RefSeq" id="WP_146958826.1">
    <property type="nucleotide sequence ID" value="NZ_CP042467.1"/>
</dbReference>
<evidence type="ECO:0000256" key="1">
    <source>
        <dbReference type="ARBA" id="ARBA00010876"/>
    </source>
</evidence>
<name>A0A5B8XPH3_9DELT</name>
<dbReference type="GO" id="GO:0009982">
    <property type="term" value="F:pseudouridine synthase activity"/>
    <property type="evidence" value="ECO:0007669"/>
    <property type="project" value="InterPro"/>
</dbReference>
<evidence type="ECO:0000256" key="3">
    <source>
        <dbReference type="PROSITE-ProRule" id="PRU00182"/>
    </source>
</evidence>
<dbReference type="InterPro" id="IPR020103">
    <property type="entry name" value="PsdUridine_synth_cat_dom_sf"/>
</dbReference>
<dbReference type="EMBL" id="CP042467">
    <property type="protein sequence ID" value="QED27141.1"/>
    <property type="molecule type" value="Genomic_DNA"/>
</dbReference>
<dbReference type="Pfam" id="PF00849">
    <property type="entry name" value="PseudoU_synth_2"/>
    <property type="match status" value="1"/>
</dbReference>
<dbReference type="InterPro" id="IPR036986">
    <property type="entry name" value="S4_RNA-bd_sf"/>
</dbReference>
<dbReference type="CDD" id="cd00165">
    <property type="entry name" value="S4"/>
    <property type="match status" value="1"/>
</dbReference>
<dbReference type="GO" id="GO:0140098">
    <property type="term" value="F:catalytic activity, acting on RNA"/>
    <property type="evidence" value="ECO:0007669"/>
    <property type="project" value="UniProtKB-ARBA"/>
</dbReference>
<comment type="similarity">
    <text evidence="1">Belongs to the pseudouridine synthase RluA family.</text>
</comment>
<protein>
    <submittedName>
        <fullName evidence="5">RluA family pseudouridine synthase</fullName>
    </submittedName>
</protein>
<keyword evidence="6" id="KW-1185">Reference proteome</keyword>
<dbReference type="GO" id="GO:0003723">
    <property type="term" value="F:RNA binding"/>
    <property type="evidence" value="ECO:0007669"/>
    <property type="project" value="UniProtKB-KW"/>
</dbReference>
<keyword evidence="2" id="KW-0413">Isomerase</keyword>
<dbReference type="InterPro" id="IPR050188">
    <property type="entry name" value="RluA_PseudoU_synthase"/>
</dbReference>
<dbReference type="PROSITE" id="PS50889">
    <property type="entry name" value="S4"/>
    <property type="match status" value="1"/>
</dbReference>
<gene>
    <name evidence="5" type="ORF">FRD01_07770</name>
</gene>
<sequence length="320" mass="36384">MTNEPENIRVREFEVDQNFEGWRLDFFLVDRIPRLSRTQANQIIRFGDIEARPHRALKPATRLRLGEVIVLREHLPPEELQDHEVQILFEDQDLVLLSKPAGMLVHEAGQIRLNTVQEFLVRRGFPDAEPAHRIDRETSGVVVCALNKETVILARKAFAKHDAIQKTYRAIARDPDGIWEPGNTRKITTPLGLDPESFLGVRMTIGELACTTHIKPLRRGLFAGAPAVDLEIRIETGRQHQIRAHLALEGTPIIGDKLYTFDDEFFAAVTANPEDSERLALLGAPRHLLHAWRVELKHPLNHTPLIAEAPLPGIWDEFEE</sequence>
<dbReference type="GO" id="GO:0001522">
    <property type="term" value="P:pseudouridine synthesis"/>
    <property type="evidence" value="ECO:0007669"/>
    <property type="project" value="InterPro"/>
</dbReference>
<reference evidence="5 6" key="1">
    <citation type="submission" date="2019-08" db="EMBL/GenBank/DDBJ databases">
        <authorList>
            <person name="Liang Q."/>
        </authorList>
    </citation>
    <scope>NUCLEOTIDE SEQUENCE [LARGE SCALE GENOMIC DNA]</scope>
    <source>
        <strain evidence="5 6">V1718</strain>
    </source>
</reference>
<dbReference type="InterPro" id="IPR006145">
    <property type="entry name" value="PsdUridine_synth_RsuA/RluA"/>
</dbReference>
<proteinExistence type="inferred from homology"/>
<dbReference type="Gene3D" id="3.30.2350.10">
    <property type="entry name" value="Pseudouridine synthase"/>
    <property type="match status" value="1"/>
</dbReference>
<organism evidence="5 6">
    <name type="scientific">Microvenator marinus</name>
    <dbReference type="NCBI Taxonomy" id="2600177"/>
    <lineage>
        <taxon>Bacteria</taxon>
        <taxon>Deltaproteobacteria</taxon>
        <taxon>Bradymonadales</taxon>
        <taxon>Microvenatoraceae</taxon>
        <taxon>Microvenator</taxon>
    </lineage>
</organism>
<evidence type="ECO:0000259" key="4">
    <source>
        <dbReference type="Pfam" id="PF00849"/>
    </source>
</evidence>
<evidence type="ECO:0000313" key="5">
    <source>
        <dbReference type="EMBL" id="QED27141.1"/>
    </source>
</evidence>
<dbReference type="InterPro" id="IPR006224">
    <property type="entry name" value="PsdUridine_synth_RluA-like_CS"/>
</dbReference>
<dbReference type="CDD" id="cd02869">
    <property type="entry name" value="PseudoU_synth_RluA_like"/>
    <property type="match status" value="1"/>
</dbReference>
<accession>A0A5B8XPH3</accession>
<dbReference type="PROSITE" id="PS01129">
    <property type="entry name" value="PSI_RLU"/>
    <property type="match status" value="1"/>
</dbReference>
<dbReference type="KEGG" id="bbae:FRD01_07770"/>
<feature type="domain" description="Pseudouridine synthase RsuA/RluA-like" evidence="4">
    <location>
        <begin position="93"/>
        <end position="247"/>
    </location>
</feature>
<keyword evidence="3" id="KW-0694">RNA-binding</keyword>
<dbReference type="AlphaFoldDB" id="A0A5B8XPH3"/>
<dbReference type="SUPFAM" id="SSF55174">
    <property type="entry name" value="Alpha-L RNA-binding motif"/>
    <property type="match status" value="1"/>
</dbReference>
<dbReference type="PANTHER" id="PTHR21600">
    <property type="entry name" value="MITOCHONDRIAL RNA PSEUDOURIDINE SYNTHASE"/>
    <property type="match status" value="1"/>
</dbReference>
<dbReference type="Gene3D" id="3.10.290.10">
    <property type="entry name" value="RNA-binding S4 domain"/>
    <property type="match status" value="1"/>
</dbReference>
<evidence type="ECO:0000313" key="6">
    <source>
        <dbReference type="Proteomes" id="UP000321595"/>
    </source>
</evidence>
<dbReference type="Proteomes" id="UP000321595">
    <property type="component" value="Chromosome"/>
</dbReference>
<dbReference type="GO" id="GO:0006396">
    <property type="term" value="P:RNA processing"/>
    <property type="evidence" value="ECO:0007669"/>
    <property type="project" value="UniProtKB-ARBA"/>
</dbReference>
<dbReference type="OrthoDB" id="128480at2"/>